<dbReference type="Pfam" id="PF03942">
    <property type="entry name" value="DTW"/>
    <property type="match status" value="1"/>
</dbReference>
<dbReference type="InterPro" id="IPR005636">
    <property type="entry name" value="DTW"/>
</dbReference>
<dbReference type="InterPro" id="IPR039262">
    <property type="entry name" value="DTWD2/TAPT"/>
</dbReference>
<feature type="domain" description="DTW" evidence="7">
    <location>
        <begin position="1"/>
        <end position="209"/>
    </location>
</feature>
<dbReference type="PANTHER" id="PTHR21392:SF0">
    <property type="entry name" value="TRNA-URIDINE AMINOCARBOXYPROPYLTRANSFERASE 2"/>
    <property type="match status" value="1"/>
</dbReference>
<dbReference type="EC" id="2.5.1.25" evidence="1"/>
<evidence type="ECO:0000256" key="5">
    <source>
        <dbReference type="ARBA" id="ARBA00034489"/>
    </source>
</evidence>
<protein>
    <recommendedName>
        <fullName evidence="1">tRNA-uridine aminocarboxypropyltransferase</fullName>
        <ecNumber evidence="1">2.5.1.25</ecNumber>
    </recommendedName>
</protein>
<evidence type="ECO:0000313" key="9">
    <source>
        <dbReference type="Proteomes" id="UP000295375"/>
    </source>
</evidence>
<evidence type="ECO:0000256" key="4">
    <source>
        <dbReference type="ARBA" id="ARBA00022694"/>
    </source>
</evidence>
<evidence type="ECO:0000256" key="2">
    <source>
        <dbReference type="ARBA" id="ARBA00022679"/>
    </source>
</evidence>
<feature type="compositionally biased region" description="Basic residues" evidence="6">
    <location>
        <begin position="223"/>
        <end position="233"/>
    </location>
</feature>
<proteinExistence type="inferred from homology"/>
<evidence type="ECO:0000256" key="3">
    <source>
        <dbReference type="ARBA" id="ARBA00022691"/>
    </source>
</evidence>
<evidence type="ECO:0000256" key="1">
    <source>
        <dbReference type="ARBA" id="ARBA00012386"/>
    </source>
</evidence>
<keyword evidence="3" id="KW-0949">S-adenosyl-L-methionine</keyword>
<dbReference type="PANTHER" id="PTHR21392">
    <property type="entry name" value="TRNA-URIDINE AMINOCARBOXYPROPYLTRANSFERASE 2"/>
    <property type="match status" value="1"/>
</dbReference>
<dbReference type="AlphaFoldDB" id="A0A4R6UUA4"/>
<dbReference type="SMART" id="SM01144">
    <property type="entry name" value="DTW"/>
    <property type="match status" value="1"/>
</dbReference>
<keyword evidence="2" id="KW-0808">Transferase</keyword>
<evidence type="ECO:0000256" key="6">
    <source>
        <dbReference type="SAM" id="MobiDB-lite"/>
    </source>
</evidence>
<dbReference type="GO" id="GO:0008033">
    <property type="term" value="P:tRNA processing"/>
    <property type="evidence" value="ECO:0007669"/>
    <property type="project" value="UniProtKB-KW"/>
</dbReference>
<dbReference type="GO" id="GO:0016432">
    <property type="term" value="F:tRNA-uridine aminocarboxypropyltransferase activity"/>
    <property type="evidence" value="ECO:0007669"/>
    <property type="project" value="UniProtKB-EC"/>
</dbReference>
<organism evidence="8 9">
    <name type="scientific">Permianibacter aggregans</name>
    <dbReference type="NCBI Taxonomy" id="1510150"/>
    <lineage>
        <taxon>Bacteria</taxon>
        <taxon>Pseudomonadati</taxon>
        <taxon>Pseudomonadota</taxon>
        <taxon>Gammaproteobacteria</taxon>
        <taxon>Pseudomonadales</taxon>
        <taxon>Pseudomonadaceae</taxon>
        <taxon>Permianibacter</taxon>
    </lineage>
</organism>
<dbReference type="Proteomes" id="UP000295375">
    <property type="component" value="Unassembled WGS sequence"/>
</dbReference>
<evidence type="ECO:0000313" key="8">
    <source>
        <dbReference type="EMBL" id="TDQ49479.1"/>
    </source>
</evidence>
<comment type="similarity">
    <text evidence="5">Belongs to the TDD superfamily. DTWD2 family.</text>
</comment>
<keyword evidence="9" id="KW-1185">Reference proteome</keyword>
<dbReference type="RefSeq" id="WP_157591373.1">
    <property type="nucleotide sequence ID" value="NZ_CP037953.1"/>
</dbReference>
<reference evidence="8 9" key="1">
    <citation type="submission" date="2019-03" db="EMBL/GenBank/DDBJ databases">
        <title>Genomic Encyclopedia of Type Strains, Phase IV (KMG-IV): sequencing the most valuable type-strain genomes for metagenomic binning, comparative biology and taxonomic classification.</title>
        <authorList>
            <person name="Goeker M."/>
        </authorList>
    </citation>
    <scope>NUCLEOTIDE SEQUENCE [LARGE SCALE GENOMIC DNA]</scope>
    <source>
        <strain evidence="8 9">DSM 103792</strain>
    </source>
</reference>
<dbReference type="EMBL" id="SNYM01000004">
    <property type="protein sequence ID" value="TDQ49479.1"/>
    <property type="molecule type" value="Genomic_DNA"/>
</dbReference>
<name>A0A4R6UUA4_9GAMM</name>
<gene>
    <name evidence="8" type="ORF">EV696_104185</name>
</gene>
<sequence length="233" mass="26752">MSLTCPQCQKVPELCLCDQITPHDTRLHVAILQHPQEPDKHLGSAMLAHLQLSNSSLKVGLSVANLKSVTGFDINPKEWAVLFLGSQYKFREIQQRQDESEIYFFNNKDEEAQVPLEQIKGIVVLDGTWAQAKTLWWRNPWLLKCWRIVIRPRQHSLYGKLRKEPRSECLSTIESIAYTLEIFGEPQQVSDDLLASFRRLLQRYRDGVKHGTITPIGKPGPSPRRRSNKPKSS</sequence>
<keyword evidence="4" id="KW-0819">tRNA processing</keyword>
<accession>A0A4R6UUA4</accession>
<feature type="region of interest" description="Disordered" evidence="6">
    <location>
        <begin position="210"/>
        <end position="233"/>
    </location>
</feature>
<comment type="caution">
    <text evidence="8">The sequence shown here is derived from an EMBL/GenBank/DDBJ whole genome shotgun (WGS) entry which is preliminary data.</text>
</comment>
<evidence type="ECO:0000259" key="7">
    <source>
        <dbReference type="SMART" id="SM01144"/>
    </source>
</evidence>